<evidence type="ECO:0000313" key="2">
    <source>
        <dbReference type="Proteomes" id="UP001596035"/>
    </source>
</evidence>
<reference evidence="2" key="1">
    <citation type="journal article" date="2019" name="Int. J. Syst. Evol. Microbiol.">
        <title>The Global Catalogue of Microorganisms (GCM) 10K type strain sequencing project: providing services to taxonomists for standard genome sequencing and annotation.</title>
        <authorList>
            <consortium name="The Broad Institute Genomics Platform"/>
            <consortium name="The Broad Institute Genome Sequencing Center for Infectious Disease"/>
            <person name="Wu L."/>
            <person name="Ma J."/>
        </authorList>
    </citation>
    <scope>NUCLEOTIDE SEQUENCE [LARGE SCALE GENOMIC DNA]</scope>
    <source>
        <strain evidence="2">CGMCC 4.7131</strain>
    </source>
</reference>
<dbReference type="EMBL" id="JBHSKN010000007">
    <property type="protein sequence ID" value="MFC5239580.1"/>
    <property type="molecule type" value="Genomic_DNA"/>
</dbReference>
<dbReference type="RefSeq" id="WP_344566421.1">
    <property type="nucleotide sequence ID" value="NZ_BAAATG010000050.1"/>
</dbReference>
<organism evidence="1 2">
    <name type="scientific">Streptomyces atrovirens</name>
    <dbReference type="NCBI Taxonomy" id="285556"/>
    <lineage>
        <taxon>Bacteria</taxon>
        <taxon>Bacillati</taxon>
        <taxon>Actinomycetota</taxon>
        <taxon>Actinomycetes</taxon>
        <taxon>Kitasatosporales</taxon>
        <taxon>Streptomycetaceae</taxon>
        <taxon>Streptomyces</taxon>
    </lineage>
</organism>
<sequence length="93" mass="9802">MLGFGAAAAPFLPGVAYLRITKSHDSIENGFFAVMHCVAGVSFASFPLPAWRNKGSRHTDPGLALYGGHMIVGSRANRPILIPTGGETPRSHA</sequence>
<protein>
    <submittedName>
        <fullName evidence="1">Uncharacterized protein</fullName>
    </submittedName>
</protein>
<comment type="caution">
    <text evidence="1">The sequence shown here is derived from an EMBL/GenBank/DDBJ whole genome shotgun (WGS) entry which is preliminary data.</text>
</comment>
<gene>
    <name evidence="1" type="ORF">ACFPWV_06605</name>
</gene>
<keyword evidence="2" id="KW-1185">Reference proteome</keyword>
<proteinExistence type="predicted"/>
<evidence type="ECO:0000313" key="1">
    <source>
        <dbReference type="EMBL" id="MFC5239580.1"/>
    </source>
</evidence>
<name>A0ABW0DP89_9ACTN</name>
<dbReference type="Proteomes" id="UP001596035">
    <property type="component" value="Unassembled WGS sequence"/>
</dbReference>
<accession>A0ABW0DP89</accession>